<evidence type="ECO:0000256" key="2">
    <source>
        <dbReference type="ARBA" id="ARBA00022741"/>
    </source>
</evidence>
<keyword evidence="3 6" id="KW-0418">Kinase</keyword>
<dbReference type="PROSITE" id="PS50011">
    <property type="entry name" value="PROTEIN_KINASE_DOM"/>
    <property type="match status" value="1"/>
</dbReference>
<gene>
    <name evidence="6" type="ORF">FB45DRAFT_891242</name>
</gene>
<dbReference type="SUPFAM" id="SSF56112">
    <property type="entry name" value="Protein kinase-like (PK-like)"/>
    <property type="match status" value="1"/>
</dbReference>
<dbReference type="Gene3D" id="1.10.510.10">
    <property type="entry name" value="Transferase(Phosphotransferase) domain 1"/>
    <property type="match status" value="1"/>
</dbReference>
<keyword evidence="4" id="KW-0067">ATP-binding</keyword>
<dbReference type="InterPro" id="IPR011009">
    <property type="entry name" value="Kinase-like_dom_sf"/>
</dbReference>
<dbReference type="PANTHER" id="PTHR43289:SF6">
    <property type="entry name" value="SERINE_THREONINE-PROTEIN KINASE NEKL-3"/>
    <property type="match status" value="1"/>
</dbReference>
<evidence type="ECO:0000313" key="7">
    <source>
        <dbReference type="Proteomes" id="UP001221142"/>
    </source>
</evidence>
<dbReference type="SMART" id="SM00220">
    <property type="entry name" value="S_TKc"/>
    <property type="match status" value="1"/>
</dbReference>
<evidence type="ECO:0000256" key="4">
    <source>
        <dbReference type="ARBA" id="ARBA00022840"/>
    </source>
</evidence>
<dbReference type="PANTHER" id="PTHR43289">
    <property type="entry name" value="MITOGEN-ACTIVATED PROTEIN KINASE KINASE KINASE 20-RELATED"/>
    <property type="match status" value="1"/>
</dbReference>
<evidence type="ECO:0000256" key="3">
    <source>
        <dbReference type="ARBA" id="ARBA00022777"/>
    </source>
</evidence>
<dbReference type="GO" id="GO:0004674">
    <property type="term" value="F:protein serine/threonine kinase activity"/>
    <property type="evidence" value="ECO:0007669"/>
    <property type="project" value="TreeGrafter"/>
</dbReference>
<protein>
    <submittedName>
        <fullName evidence="6">Kinase-like domain-containing protein</fullName>
    </submittedName>
</protein>
<organism evidence="6 7">
    <name type="scientific">Roridomyces roridus</name>
    <dbReference type="NCBI Taxonomy" id="1738132"/>
    <lineage>
        <taxon>Eukaryota</taxon>
        <taxon>Fungi</taxon>
        <taxon>Dikarya</taxon>
        <taxon>Basidiomycota</taxon>
        <taxon>Agaricomycotina</taxon>
        <taxon>Agaricomycetes</taxon>
        <taxon>Agaricomycetidae</taxon>
        <taxon>Agaricales</taxon>
        <taxon>Marasmiineae</taxon>
        <taxon>Mycenaceae</taxon>
        <taxon>Roridomyces</taxon>
    </lineage>
</organism>
<keyword evidence="1" id="KW-0808">Transferase</keyword>
<feature type="domain" description="Protein kinase" evidence="5">
    <location>
        <begin position="1"/>
        <end position="247"/>
    </location>
</feature>
<keyword evidence="7" id="KW-1185">Reference proteome</keyword>
<keyword evidence="2" id="KW-0547">Nucleotide-binding</keyword>
<comment type="caution">
    <text evidence="6">The sequence shown here is derived from an EMBL/GenBank/DDBJ whole genome shotgun (WGS) entry which is preliminary data.</text>
</comment>
<evidence type="ECO:0000259" key="5">
    <source>
        <dbReference type="PROSITE" id="PS50011"/>
    </source>
</evidence>
<reference evidence="6" key="1">
    <citation type="submission" date="2023-03" db="EMBL/GenBank/DDBJ databases">
        <title>Massive genome expansion in bonnet fungi (Mycena s.s.) driven by repeated elements and novel gene families across ecological guilds.</title>
        <authorList>
            <consortium name="Lawrence Berkeley National Laboratory"/>
            <person name="Harder C.B."/>
            <person name="Miyauchi S."/>
            <person name="Viragh M."/>
            <person name="Kuo A."/>
            <person name="Thoen E."/>
            <person name="Andreopoulos B."/>
            <person name="Lu D."/>
            <person name="Skrede I."/>
            <person name="Drula E."/>
            <person name="Henrissat B."/>
            <person name="Morin E."/>
            <person name="Kohler A."/>
            <person name="Barry K."/>
            <person name="LaButti K."/>
            <person name="Morin E."/>
            <person name="Salamov A."/>
            <person name="Lipzen A."/>
            <person name="Mereny Z."/>
            <person name="Hegedus B."/>
            <person name="Baldrian P."/>
            <person name="Stursova M."/>
            <person name="Weitz H."/>
            <person name="Taylor A."/>
            <person name="Grigoriev I.V."/>
            <person name="Nagy L.G."/>
            <person name="Martin F."/>
            <person name="Kauserud H."/>
        </authorList>
    </citation>
    <scope>NUCLEOTIDE SEQUENCE</scope>
    <source>
        <strain evidence="6">9284</strain>
    </source>
</reference>
<dbReference type="EMBL" id="JARKIF010000002">
    <property type="protein sequence ID" value="KAJ7646729.1"/>
    <property type="molecule type" value="Genomic_DNA"/>
</dbReference>
<dbReference type="Pfam" id="PF00069">
    <property type="entry name" value="Pkinase"/>
    <property type="match status" value="1"/>
</dbReference>
<dbReference type="InterPro" id="IPR000719">
    <property type="entry name" value="Prot_kinase_dom"/>
</dbReference>
<dbReference type="InterPro" id="IPR008271">
    <property type="entry name" value="Ser/Thr_kinase_AS"/>
</dbReference>
<evidence type="ECO:0000313" key="6">
    <source>
        <dbReference type="EMBL" id="KAJ7646729.1"/>
    </source>
</evidence>
<accession>A0AAD7FW89</accession>
<dbReference type="AlphaFoldDB" id="A0AAD7FW89"/>
<proteinExistence type="predicted"/>
<dbReference type="PROSITE" id="PS00108">
    <property type="entry name" value="PROTEIN_KINASE_ST"/>
    <property type="match status" value="1"/>
</dbReference>
<evidence type="ECO:0000256" key="1">
    <source>
        <dbReference type="ARBA" id="ARBA00022679"/>
    </source>
</evidence>
<name>A0AAD7FW89_9AGAR</name>
<sequence>MPADDLDAQITAPLGAWPGDLNGPQVDFMKGRRLSASGYAIVTAIQDERLVLKFFYDVNTGKDVTPQVTRELRMMLLAGEDVSVTVEGRFIVRGQLVGFVMPHETALDLQLPKATKRGWIEQLQSLVRRMHDKAIIHGDIKPDNILLRKSDGRLVFCDWGASQLKAEAMPPEEGTYMSPLRCHRYNLPLCEADDLYALGATILHIWLGRSPFDPETDEFIEKDLEAVEDETLRSLIEMYLAEAPAAV</sequence>
<dbReference type="Proteomes" id="UP001221142">
    <property type="component" value="Unassembled WGS sequence"/>
</dbReference>
<dbReference type="GO" id="GO:0005524">
    <property type="term" value="F:ATP binding"/>
    <property type="evidence" value="ECO:0007669"/>
    <property type="project" value="UniProtKB-KW"/>
</dbReference>